<keyword evidence="1" id="KW-0472">Membrane</keyword>
<dbReference type="EMBL" id="QZEZ01000007">
    <property type="protein sequence ID" value="RJK94288.1"/>
    <property type="molecule type" value="Genomic_DNA"/>
</dbReference>
<evidence type="ECO:0000313" key="2">
    <source>
        <dbReference type="EMBL" id="RJK94288.1"/>
    </source>
</evidence>
<gene>
    <name evidence="2" type="ORF">D5H78_15000</name>
</gene>
<protein>
    <submittedName>
        <fullName evidence="2">Uncharacterized protein</fullName>
    </submittedName>
</protein>
<comment type="caution">
    <text evidence="2">The sequence shown here is derived from an EMBL/GenBank/DDBJ whole genome shotgun (WGS) entry which is preliminary data.</text>
</comment>
<keyword evidence="1" id="KW-0812">Transmembrane</keyword>
<reference evidence="2 3" key="1">
    <citation type="submission" date="2018-09" db="EMBL/GenBank/DDBJ databases">
        <title>YIM 75000 draft genome.</title>
        <authorList>
            <person name="Tang S."/>
            <person name="Feng Y."/>
        </authorList>
    </citation>
    <scope>NUCLEOTIDE SEQUENCE [LARGE SCALE GENOMIC DNA]</scope>
    <source>
        <strain evidence="2 3">YIM 75000</strain>
    </source>
</reference>
<dbReference type="RefSeq" id="WP_119951297.1">
    <property type="nucleotide sequence ID" value="NZ_QZEZ01000007.1"/>
</dbReference>
<dbReference type="Proteomes" id="UP000265614">
    <property type="component" value="Unassembled WGS sequence"/>
</dbReference>
<feature type="transmembrane region" description="Helical" evidence="1">
    <location>
        <begin position="124"/>
        <end position="142"/>
    </location>
</feature>
<keyword evidence="3" id="KW-1185">Reference proteome</keyword>
<name>A0A3A3YYS6_9ACTN</name>
<evidence type="ECO:0000256" key="1">
    <source>
        <dbReference type="SAM" id="Phobius"/>
    </source>
</evidence>
<sequence>MPDHPLGPVRLHVDADLVLEVDAGADGATAGTVTSQDGRVVVEVADPAVLLRALGPGGRRGSPLPALVPPGAAGELRHRGRVLAAVLPEARRGALGRGVSVVVGDPRLVVRPALVVPLLRAGGALPAAAALGVVGLAVALVARGRSARR</sequence>
<accession>A0A3A3YYS6</accession>
<proteinExistence type="predicted"/>
<keyword evidence="1" id="KW-1133">Transmembrane helix</keyword>
<organism evidence="2 3">
    <name type="scientific">Vallicoccus soli</name>
    <dbReference type="NCBI Taxonomy" id="2339232"/>
    <lineage>
        <taxon>Bacteria</taxon>
        <taxon>Bacillati</taxon>
        <taxon>Actinomycetota</taxon>
        <taxon>Actinomycetes</taxon>
        <taxon>Motilibacterales</taxon>
        <taxon>Vallicoccaceae</taxon>
        <taxon>Vallicoccus</taxon>
    </lineage>
</organism>
<dbReference type="AlphaFoldDB" id="A0A3A3YYS6"/>
<evidence type="ECO:0000313" key="3">
    <source>
        <dbReference type="Proteomes" id="UP000265614"/>
    </source>
</evidence>